<evidence type="ECO:0000256" key="1">
    <source>
        <dbReference type="SAM" id="MobiDB-lite"/>
    </source>
</evidence>
<feature type="non-terminal residue" evidence="2">
    <location>
        <position position="261"/>
    </location>
</feature>
<comment type="caution">
    <text evidence="2">The sequence shown here is derived from an EMBL/GenBank/DDBJ whole genome shotgun (WGS) entry which is preliminary data.</text>
</comment>
<dbReference type="AlphaFoldDB" id="X0T0E0"/>
<dbReference type="GO" id="GO:0004222">
    <property type="term" value="F:metalloendopeptidase activity"/>
    <property type="evidence" value="ECO:0007669"/>
    <property type="project" value="InterPro"/>
</dbReference>
<dbReference type="EMBL" id="BARS01016392">
    <property type="protein sequence ID" value="GAF86923.1"/>
    <property type="molecule type" value="Genomic_DNA"/>
</dbReference>
<dbReference type="GO" id="GO:0006508">
    <property type="term" value="P:proteolysis"/>
    <property type="evidence" value="ECO:0007669"/>
    <property type="project" value="InterPro"/>
</dbReference>
<name>X0T0E0_9ZZZZ</name>
<proteinExistence type="predicted"/>
<evidence type="ECO:0000313" key="2">
    <source>
        <dbReference type="EMBL" id="GAF86923.1"/>
    </source>
</evidence>
<organism evidence="2">
    <name type="scientific">marine sediment metagenome</name>
    <dbReference type="NCBI Taxonomy" id="412755"/>
    <lineage>
        <taxon>unclassified sequences</taxon>
        <taxon>metagenomes</taxon>
        <taxon>ecological metagenomes</taxon>
    </lineage>
</organism>
<accession>X0T0E0</accession>
<sequence length="261" mass="29382">MTKRALQRNVNPKSKAKSSTRARKPQRAGLVANPLLGRWSTPFGVPPFDKIMPGHFAPAFKDAMAAHKKEITQITGQAARPTFTNTITALEKSGRLLERVSRVFFNLTGADTNDELQRIEREVVPHLAAHETNILLNARLFRRVEDLYQRRNHLRLTDEQARILELHHTWFVRAGANLNKKAKARIAAINERLALLATQFAQNVLKDEQSWRLVLDGERDLVGLPPILRATAARAATEIGLEDKHVITLSRSSIEPFCNSP</sequence>
<dbReference type="Gene3D" id="1.10.1370.40">
    <property type="match status" value="1"/>
</dbReference>
<reference evidence="2" key="1">
    <citation type="journal article" date="2014" name="Front. Microbiol.">
        <title>High frequency of phylogenetically diverse reductive dehalogenase-homologous genes in deep subseafloor sedimentary metagenomes.</title>
        <authorList>
            <person name="Kawai M."/>
            <person name="Futagami T."/>
            <person name="Toyoda A."/>
            <person name="Takaki Y."/>
            <person name="Nishi S."/>
            <person name="Hori S."/>
            <person name="Arai W."/>
            <person name="Tsubouchi T."/>
            <person name="Morono Y."/>
            <person name="Uchiyama I."/>
            <person name="Ito T."/>
            <person name="Fujiyama A."/>
            <person name="Inagaki F."/>
            <person name="Takami H."/>
        </authorList>
    </citation>
    <scope>NUCLEOTIDE SEQUENCE</scope>
    <source>
        <strain evidence="2">Expedition CK06-06</strain>
    </source>
</reference>
<dbReference type="PANTHER" id="PTHR43660:SF1">
    <property type="entry name" value="DIPEPTIDYL CARBOXYPEPTIDASE"/>
    <property type="match status" value="1"/>
</dbReference>
<protein>
    <recommendedName>
        <fullName evidence="3">Peptidase M3A/M3B catalytic domain-containing protein</fullName>
    </recommendedName>
</protein>
<gene>
    <name evidence="2" type="ORF">S01H1_26982</name>
</gene>
<evidence type="ECO:0008006" key="3">
    <source>
        <dbReference type="Google" id="ProtNLM"/>
    </source>
</evidence>
<dbReference type="SUPFAM" id="SSF55486">
    <property type="entry name" value="Metalloproteases ('zincins'), catalytic domain"/>
    <property type="match status" value="1"/>
</dbReference>
<dbReference type="GO" id="GO:0004180">
    <property type="term" value="F:carboxypeptidase activity"/>
    <property type="evidence" value="ECO:0007669"/>
    <property type="project" value="TreeGrafter"/>
</dbReference>
<dbReference type="Gene3D" id="1.10.1370.10">
    <property type="entry name" value="Neurolysin, domain 3"/>
    <property type="match status" value="1"/>
</dbReference>
<dbReference type="PANTHER" id="PTHR43660">
    <property type="entry name" value="DIPEPTIDYL CARBOXYPEPTIDASE"/>
    <property type="match status" value="1"/>
</dbReference>
<dbReference type="GO" id="GO:0005829">
    <property type="term" value="C:cytosol"/>
    <property type="evidence" value="ECO:0007669"/>
    <property type="project" value="TreeGrafter"/>
</dbReference>
<feature type="compositionally biased region" description="Basic residues" evidence="1">
    <location>
        <begin position="14"/>
        <end position="26"/>
    </location>
</feature>
<feature type="region of interest" description="Disordered" evidence="1">
    <location>
        <begin position="1"/>
        <end position="29"/>
    </location>
</feature>
<dbReference type="InterPro" id="IPR024077">
    <property type="entry name" value="Neurolysin/TOP_dom2"/>
</dbReference>
<dbReference type="InterPro" id="IPR045090">
    <property type="entry name" value="Pept_M3A_M3B"/>
</dbReference>